<dbReference type="PANTHER" id="PTHR11124">
    <property type="entry name" value="VACUOLAR SORTING PROTEIN VPS29"/>
    <property type="match status" value="1"/>
</dbReference>
<dbReference type="Proteomes" id="UP000242881">
    <property type="component" value="Unassembled WGS sequence"/>
</dbReference>
<keyword evidence="2" id="KW-0479">Metal-binding</keyword>
<dbReference type="AlphaFoldDB" id="A0A2J6WNG8"/>
<name>A0A2J6WNG8_9BACT</name>
<dbReference type="InterPro" id="IPR041802">
    <property type="entry name" value="MPP_YfcE"/>
</dbReference>
<evidence type="ECO:0000313" key="4">
    <source>
        <dbReference type="EMBL" id="PMP71953.1"/>
    </source>
</evidence>
<gene>
    <name evidence="4" type="ORF">C0187_02750</name>
</gene>
<dbReference type="SUPFAM" id="SSF56300">
    <property type="entry name" value="Metallo-dependent phosphatases"/>
    <property type="match status" value="1"/>
</dbReference>
<evidence type="ECO:0000256" key="2">
    <source>
        <dbReference type="RuleBase" id="RU362039"/>
    </source>
</evidence>
<dbReference type="EC" id="3.1.4.-" evidence="2"/>
<dbReference type="GO" id="GO:0016787">
    <property type="term" value="F:hydrolase activity"/>
    <property type="evidence" value="ECO:0007669"/>
    <property type="project" value="UniProtKB-UniRule"/>
</dbReference>
<evidence type="ECO:0000256" key="1">
    <source>
        <dbReference type="ARBA" id="ARBA00008950"/>
    </source>
</evidence>
<dbReference type="InterPro" id="IPR000979">
    <property type="entry name" value="Phosphodiesterase_MJ0936/Vps29"/>
</dbReference>
<dbReference type="EMBL" id="PNIN01000031">
    <property type="protein sequence ID" value="PMP71953.1"/>
    <property type="molecule type" value="Genomic_DNA"/>
</dbReference>
<evidence type="ECO:0000313" key="5">
    <source>
        <dbReference type="Proteomes" id="UP000242881"/>
    </source>
</evidence>
<comment type="similarity">
    <text evidence="1 2">Belongs to the metallophosphoesterase superfamily. YfcE family.</text>
</comment>
<dbReference type="RefSeq" id="WP_424604913.1">
    <property type="nucleotide sequence ID" value="NZ_JBNAVA010000002.1"/>
</dbReference>
<feature type="domain" description="Calcineurin-like phosphoesterase" evidence="3">
    <location>
        <begin position="1"/>
        <end position="147"/>
    </location>
</feature>
<reference evidence="4 5" key="1">
    <citation type="submission" date="2018-01" db="EMBL/GenBank/DDBJ databases">
        <title>Metagenomic assembled genomes from two thermal pools in the Uzon Caldera, Kamchatka, Russia.</title>
        <authorList>
            <person name="Wilkins L."/>
            <person name="Ettinger C."/>
        </authorList>
    </citation>
    <scope>NUCLEOTIDE SEQUENCE [LARGE SCALE GENOMIC DNA]</scope>
    <source>
        <strain evidence="4">ZAV-05</strain>
    </source>
</reference>
<comment type="cofactor">
    <cofactor evidence="2">
        <name>a divalent metal cation</name>
        <dbReference type="ChEBI" id="CHEBI:60240"/>
    </cofactor>
</comment>
<organism evidence="4 5">
    <name type="scientific">Calditerrivibrio nitroreducens</name>
    <dbReference type="NCBI Taxonomy" id="477976"/>
    <lineage>
        <taxon>Bacteria</taxon>
        <taxon>Pseudomonadati</taxon>
        <taxon>Deferribacterota</taxon>
        <taxon>Deferribacteres</taxon>
        <taxon>Deferribacterales</taxon>
        <taxon>Calditerrivibrionaceae</taxon>
    </lineage>
</organism>
<dbReference type="NCBIfam" id="TIGR00040">
    <property type="entry name" value="yfcE"/>
    <property type="match status" value="1"/>
</dbReference>
<comment type="caution">
    <text evidence="4">The sequence shown here is derived from an EMBL/GenBank/DDBJ whole genome shotgun (WGS) entry which is preliminary data.</text>
</comment>
<dbReference type="Pfam" id="PF12850">
    <property type="entry name" value="Metallophos_2"/>
    <property type="match status" value="1"/>
</dbReference>
<protein>
    <recommendedName>
        <fullName evidence="2">Phosphoesterase</fullName>
        <ecNumber evidence="2">3.1.4.-</ecNumber>
    </recommendedName>
</protein>
<dbReference type="GO" id="GO:0046872">
    <property type="term" value="F:metal ion binding"/>
    <property type="evidence" value="ECO:0007669"/>
    <property type="project" value="UniProtKB-KW"/>
</dbReference>
<dbReference type="Gene3D" id="3.60.21.10">
    <property type="match status" value="1"/>
</dbReference>
<proteinExistence type="inferred from homology"/>
<dbReference type="InterPro" id="IPR024654">
    <property type="entry name" value="Calcineurin-like_PHP_lpxH"/>
</dbReference>
<sequence>MRITIISDTHIYSIKNLPDQLLDDISSSEAVIHAGDIVGLKAYNELKEISKRLYAVKGNMDVEIEGLEDELIFQLGKFKIGLTHGHKYNNLYNGLIYNFSECDIVVFGHIHSPYFYREKNLCLINPGSTSKNRWKNKNSYAIMDIYEKDFKVTFVDIS</sequence>
<evidence type="ECO:0000259" key="3">
    <source>
        <dbReference type="Pfam" id="PF12850"/>
    </source>
</evidence>
<accession>A0A2J6WNG8</accession>
<dbReference type="CDD" id="cd00841">
    <property type="entry name" value="MPP_YfcE"/>
    <property type="match status" value="1"/>
</dbReference>
<dbReference type="InterPro" id="IPR029052">
    <property type="entry name" value="Metallo-depent_PP-like"/>
</dbReference>